<reference evidence="1 2" key="1">
    <citation type="submission" date="2019-02" db="EMBL/GenBank/DDBJ databases">
        <title>Deep-cultivation of Planctomycetes and their phenomic and genomic characterization uncovers novel biology.</title>
        <authorList>
            <person name="Wiegand S."/>
            <person name="Jogler M."/>
            <person name="Boedeker C."/>
            <person name="Pinto D."/>
            <person name="Vollmers J."/>
            <person name="Rivas-Marin E."/>
            <person name="Kohn T."/>
            <person name="Peeters S.H."/>
            <person name="Heuer A."/>
            <person name="Rast P."/>
            <person name="Oberbeckmann S."/>
            <person name="Bunk B."/>
            <person name="Jeske O."/>
            <person name="Meyerdierks A."/>
            <person name="Storesund J.E."/>
            <person name="Kallscheuer N."/>
            <person name="Luecker S."/>
            <person name="Lage O.M."/>
            <person name="Pohl T."/>
            <person name="Merkel B.J."/>
            <person name="Hornburger P."/>
            <person name="Mueller R.-W."/>
            <person name="Bruemmer F."/>
            <person name="Labrenz M."/>
            <person name="Spormann A.M."/>
            <person name="Op den Camp H."/>
            <person name="Overmann J."/>
            <person name="Amann R."/>
            <person name="Jetten M.S.M."/>
            <person name="Mascher T."/>
            <person name="Medema M.H."/>
            <person name="Devos D.P."/>
            <person name="Kaster A.-K."/>
            <person name="Ovreas L."/>
            <person name="Rohde M."/>
            <person name="Galperin M.Y."/>
            <person name="Jogler C."/>
        </authorList>
    </citation>
    <scope>NUCLEOTIDE SEQUENCE [LARGE SCALE GENOMIC DNA]</scope>
    <source>
        <strain evidence="1 2">HG66A1</strain>
    </source>
</reference>
<dbReference type="RefSeq" id="WP_145179744.1">
    <property type="nucleotide sequence ID" value="NZ_CP036266.1"/>
</dbReference>
<dbReference type="Proteomes" id="UP000320421">
    <property type="component" value="Chromosome"/>
</dbReference>
<dbReference type="EMBL" id="CP036266">
    <property type="protein sequence ID" value="QDT18322.1"/>
    <property type="molecule type" value="Genomic_DNA"/>
</dbReference>
<gene>
    <name evidence="1" type="ORF">HG66A1_00810</name>
</gene>
<dbReference type="AlphaFoldDB" id="A0A517PG11"/>
<sequence length="140" mass="15917">MEKRFWSESESLPIEKDLESLFQDAVNQGYKPYIDDTGLSGSFGISNDGSTRDTFFIFRGHGSVGETRCPLLEVRLYEGDHLVQLGPIFGYEEYTCVVIAGYSSAQTVWNSWLEGSDISFVLNSVTFFNRMDMTRLLREV</sequence>
<accession>A0A517PG11</accession>
<evidence type="ECO:0000313" key="2">
    <source>
        <dbReference type="Proteomes" id="UP000320421"/>
    </source>
</evidence>
<proteinExistence type="predicted"/>
<organism evidence="1 2">
    <name type="scientific">Gimesia chilikensis</name>
    <dbReference type="NCBI Taxonomy" id="2605989"/>
    <lineage>
        <taxon>Bacteria</taxon>
        <taxon>Pseudomonadati</taxon>
        <taxon>Planctomycetota</taxon>
        <taxon>Planctomycetia</taxon>
        <taxon>Planctomycetales</taxon>
        <taxon>Planctomycetaceae</taxon>
        <taxon>Gimesia</taxon>
    </lineage>
</organism>
<name>A0A517PG11_9PLAN</name>
<protein>
    <submittedName>
        <fullName evidence="1">Uncharacterized protein</fullName>
    </submittedName>
</protein>
<keyword evidence="2" id="KW-1185">Reference proteome</keyword>
<evidence type="ECO:0000313" key="1">
    <source>
        <dbReference type="EMBL" id="QDT18322.1"/>
    </source>
</evidence>